<reference evidence="1 2" key="1">
    <citation type="journal article" date="2019" name="Int. J. Syst. Evol. Microbiol.">
        <title>The Global Catalogue of Microorganisms (GCM) 10K type strain sequencing project: providing services to taxonomists for standard genome sequencing and annotation.</title>
        <authorList>
            <consortium name="The Broad Institute Genomics Platform"/>
            <consortium name="The Broad Institute Genome Sequencing Center for Infectious Disease"/>
            <person name="Wu L."/>
            <person name="Ma J."/>
        </authorList>
    </citation>
    <scope>NUCLEOTIDE SEQUENCE [LARGE SCALE GENOMIC DNA]</scope>
    <source>
        <strain evidence="1 2">JCM 3146</strain>
    </source>
</reference>
<dbReference type="Proteomes" id="UP001501822">
    <property type="component" value="Unassembled WGS sequence"/>
</dbReference>
<dbReference type="Pfam" id="PF06108">
    <property type="entry name" value="DUF952"/>
    <property type="match status" value="1"/>
</dbReference>
<name>A0ABN0WU95_9ACTN</name>
<evidence type="ECO:0000313" key="1">
    <source>
        <dbReference type="EMBL" id="GAA0346882.1"/>
    </source>
</evidence>
<gene>
    <name evidence="1" type="ORF">GCM10010151_40670</name>
</gene>
<organism evidence="1 2">
    <name type="scientific">Actinoallomurus spadix</name>
    <dbReference type="NCBI Taxonomy" id="79912"/>
    <lineage>
        <taxon>Bacteria</taxon>
        <taxon>Bacillati</taxon>
        <taxon>Actinomycetota</taxon>
        <taxon>Actinomycetes</taxon>
        <taxon>Streptosporangiales</taxon>
        <taxon>Thermomonosporaceae</taxon>
        <taxon>Actinoallomurus</taxon>
    </lineage>
</organism>
<dbReference type="PANTHER" id="PTHR34129">
    <property type="entry name" value="BLR1139 PROTEIN"/>
    <property type="match status" value="1"/>
</dbReference>
<evidence type="ECO:0000313" key="2">
    <source>
        <dbReference type="Proteomes" id="UP001501822"/>
    </source>
</evidence>
<accession>A0ABN0WU95</accession>
<proteinExistence type="predicted"/>
<protein>
    <recommendedName>
        <fullName evidence="3">DUF952 domain-containing protein</fullName>
    </recommendedName>
</protein>
<dbReference type="SUPFAM" id="SSF56399">
    <property type="entry name" value="ADP-ribosylation"/>
    <property type="match status" value="1"/>
</dbReference>
<evidence type="ECO:0008006" key="3">
    <source>
        <dbReference type="Google" id="ProtNLM"/>
    </source>
</evidence>
<sequence length="170" mass="19061">MGVRPRRKAEDPPHTRQSLLILAAFRPWGGSQDGRRARGLLRVYGIRRTGSARTLGFMSSDSEDTPAPIFHIAERADWEAARDAGRPYDVSTRGRTLAEEGFIHASRDDEQVRKVRRAFYADLDDLVLLVIDPAGLDVRHEPVGDDVFPHVYGPIPLEAVIEVRALPKNR</sequence>
<dbReference type="InterPro" id="IPR009297">
    <property type="entry name" value="DUF952"/>
</dbReference>
<dbReference type="PANTHER" id="PTHR34129:SF1">
    <property type="entry name" value="DUF952 DOMAIN-CONTAINING PROTEIN"/>
    <property type="match status" value="1"/>
</dbReference>
<comment type="caution">
    <text evidence="1">The sequence shown here is derived from an EMBL/GenBank/DDBJ whole genome shotgun (WGS) entry which is preliminary data.</text>
</comment>
<dbReference type="Gene3D" id="3.20.170.20">
    <property type="entry name" value="Protein of unknown function DUF952"/>
    <property type="match status" value="1"/>
</dbReference>
<dbReference type="EMBL" id="BAAABM010000037">
    <property type="protein sequence ID" value="GAA0346882.1"/>
    <property type="molecule type" value="Genomic_DNA"/>
</dbReference>
<keyword evidence="2" id="KW-1185">Reference proteome</keyword>